<evidence type="ECO:0000256" key="1">
    <source>
        <dbReference type="SAM" id="MobiDB-lite"/>
    </source>
</evidence>
<accession>A0ABX3YHI1</accession>
<dbReference type="Proteomes" id="UP000194266">
    <property type="component" value="Unassembled WGS sequence"/>
</dbReference>
<gene>
    <name evidence="2" type="ORF">OQI_16920</name>
</gene>
<proteinExistence type="predicted"/>
<evidence type="ECO:0000313" key="2">
    <source>
        <dbReference type="EMBL" id="OSZ59304.1"/>
    </source>
</evidence>
<dbReference type="EMBL" id="MRYD01000081">
    <property type="protein sequence ID" value="OSZ59304.1"/>
    <property type="molecule type" value="Genomic_DNA"/>
</dbReference>
<comment type="caution">
    <text evidence="2">The sequence shown here is derived from an EMBL/GenBank/DDBJ whole genome shotgun (WGS) entry which is preliminary data.</text>
</comment>
<reference evidence="2 3" key="1">
    <citation type="submission" date="2016-12" db="EMBL/GenBank/DDBJ databases">
        <title>Genome Mining:The Detection of Biosynthetic Gene Clusters to Aid in the Expression of Curamycin A produced by Streptomyces sp. strain CZA14.</title>
        <authorList>
            <person name="Durrell K.A."/>
            <person name="Kirby B.M."/>
            <person name="Khan W."/>
            <person name="Mthethwa T."/>
            <person name="Le Roes-Hill M."/>
        </authorList>
    </citation>
    <scope>NUCLEOTIDE SEQUENCE [LARGE SCALE GENOMIC DNA]</scope>
    <source>
        <strain evidence="2 3">CZA14</strain>
    </source>
</reference>
<feature type="region of interest" description="Disordered" evidence="1">
    <location>
        <begin position="50"/>
        <end position="115"/>
    </location>
</feature>
<keyword evidence="3" id="KW-1185">Reference proteome</keyword>
<sequence>MEGRARDLVERESGCCSFFIFTTTSGQHHLRPDISVDQAHEAALDALAARTARSGRSAPATCAATSRARPAPRHRRPGGRGPRSRACSPSSVWCRPSRPADRPGRLTRGRQSRPP</sequence>
<organism evidence="2 3">
    <name type="scientific">Streptomyces pharetrae CZA14</name>
    <dbReference type="NCBI Taxonomy" id="1144883"/>
    <lineage>
        <taxon>Bacteria</taxon>
        <taxon>Bacillati</taxon>
        <taxon>Actinomycetota</taxon>
        <taxon>Actinomycetes</taxon>
        <taxon>Kitasatosporales</taxon>
        <taxon>Streptomycetaceae</taxon>
        <taxon>Streptomyces</taxon>
    </lineage>
</organism>
<feature type="compositionally biased region" description="Low complexity" evidence="1">
    <location>
        <begin position="50"/>
        <end position="69"/>
    </location>
</feature>
<evidence type="ECO:0000313" key="3">
    <source>
        <dbReference type="Proteomes" id="UP000194266"/>
    </source>
</evidence>
<feature type="compositionally biased region" description="Basic residues" evidence="1">
    <location>
        <begin position="105"/>
        <end position="115"/>
    </location>
</feature>
<protein>
    <submittedName>
        <fullName evidence="2">Uncharacterized protein</fullName>
    </submittedName>
</protein>
<name>A0ABX3YHI1_9ACTN</name>